<dbReference type="Pfam" id="PF02719">
    <property type="entry name" value="Polysacc_synt_2"/>
    <property type="match status" value="1"/>
</dbReference>
<reference evidence="4 5" key="1">
    <citation type="submission" date="2012-12" db="EMBL/GenBank/DDBJ databases">
        <title>Genome assembly of Fulvivirga imtechensis AK7.</title>
        <authorList>
            <person name="Nupur N."/>
            <person name="Khatri I."/>
            <person name="Kumar R."/>
            <person name="Subramanian S."/>
            <person name="Pinnaka A."/>
        </authorList>
    </citation>
    <scope>NUCLEOTIDE SEQUENCE [LARGE SCALE GENOMIC DNA]</scope>
    <source>
        <strain evidence="4 5">AK7</strain>
    </source>
</reference>
<organism evidence="4 5">
    <name type="scientific">Fulvivirga imtechensis AK7</name>
    <dbReference type="NCBI Taxonomy" id="1237149"/>
    <lineage>
        <taxon>Bacteria</taxon>
        <taxon>Pseudomonadati</taxon>
        <taxon>Bacteroidota</taxon>
        <taxon>Cytophagia</taxon>
        <taxon>Cytophagales</taxon>
        <taxon>Fulvivirgaceae</taxon>
        <taxon>Fulvivirga</taxon>
    </lineage>
</organism>
<comment type="similarity">
    <text evidence="1">Belongs to the polysaccharide synthase family.</text>
</comment>
<protein>
    <submittedName>
        <fullName evidence="4">UDP-N-acetylglucosamine 4,6-dehydratase</fullName>
    </submittedName>
</protein>
<comment type="caution">
    <text evidence="4">The sequence shown here is derived from an EMBL/GenBank/DDBJ whole genome shotgun (WGS) entry which is preliminary data.</text>
</comment>
<dbReference type="PANTHER" id="PTHR43318">
    <property type="entry name" value="UDP-N-ACETYLGLUCOSAMINE 4,6-DEHYDRATASE"/>
    <property type="match status" value="1"/>
</dbReference>
<keyword evidence="2" id="KW-0812">Transmembrane</keyword>
<sequence length="635" mass="71462">MITHFLLKLRILPRWIIILIDIAVVGCATYLAYLLRFNFEVKELENFNYHLGMGVNMLASLLALLVTRSYAGIVRYTGIQDMLRVFNTLVITHVTTCVVNLVYHYNYNKNLIPYSVILIAFLASFLLLLQYRLLIKNVFSYYRGSTMSKIRVLVFGAGQLGMVTKQVIDGTDGSKYRVVGFVEDDIRKVGKNIHGTPIYSGQELNSLLDLLSVKELIIAVKDLSVDRKNEIVDICLEQDVKVRTVPQADDWVKGELSLNQIKEINIEDLLGRESIQLDNMAVCDQLQNKRVCITGAAGSIGSELVRQVIQYRPEQLIVIDQAESALYEIERELGNNDNIEFLVADVTNEGRIDDIFSHYKPEIIFHAAAYKHVPLMEKNPSEAVLCNVIGTRNLADFAVKHHVSKFVMISTDKAVNPTNVMGCSKRIAEIYVRSLNNHLKQLDRTTATSFVTTRFGNVLGSNGSVIPFFQKQISQGGPVTVTHPEITRYFMTITEACQLVLEAGAMGKGGEIFIFDMGKSIKIVDLAKKMIQLSGLALNKDIEIVYTGLRQGEKLYEELLASKENTISTHHSKIMIAKVLEYDYDEIKKNTEDLHQAALDRKDNFEIVAIMKRIVPEFKSNSSPYQVLDNSSSVA</sequence>
<dbReference type="SUPFAM" id="SSF51735">
    <property type="entry name" value="NAD(P)-binding Rossmann-fold domains"/>
    <property type="match status" value="1"/>
</dbReference>
<feature type="transmembrane region" description="Helical" evidence="2">
    <location>
        <begin position="111"/>
        <end position="129"/>
    </location>
</feature>
<dbReference type="CDD" id="cd05237">
    <property type="entry name" value="UDP_invert_4-6DH_SDR_e"/>
    <property type="match status" value="1"/>
</dbReference>
<dbReference type="InterPro" id="IPR029063">
    <property type="entry name" value="SAM-dependent_MTases_sf"/>
</dbReference>
<dbReference type="STRING" id="1237149.C900_03603"/>
<feature type="transmembrane region" description="Helical" evidence="2">
    <location>
        <begin position="86"/>
        <end position="105"/>
    </location>
</feature>
<feature type="domain" description="Polysaccharide biosynthesis protein CapD-like" evidence="3">
    <location>
        <begin position="291"/>
        <end position="578"/>
    </location>
</feature>
<dbReference type="PATRIC" id="fig|1237149.3.peg.3364"/>
<gene>
    <name evidence="4" type="ORF">C900_03603</name>
</gene>
<proteinExistence type="inferred from homology"/>
<evidence type="ECO:0000259" key="3">
    <source>
        <dbReference type="Pfam" id="PF02719"/>
    </source>
</evidence>
<dbReference type="RefSeq" id="WP_009580986.1">
    <property type="nucleotide sequence ID" value="NZ_AMZN01000051.1"/>
</dbReference>
<dbReference type="AlphaFoldDB" id="L8JTF7"/>
<name>L8JTF7_9BACT</name>
<dbReference type="InterPro" id="IPR051203">
    <property type="entry name" value="Polysaccharide_Synthase-Rel"/>
</dbReference>
<accession>L8JTF7</accession>
<keyword evidence="2" id="KW-0472">Membrane</keyword>
<dbReference type="Gene3D" id="3.40.50.720">
    <property type="entry name" value="NAD(P)-binding Rossmann-like Domain"/>
    <property type="match status" value="2"/>
</dbReference>
<dbReference type="InterPro" id="IPR003869">
    <property type="entry name" value="Polysac_CapD-like"/>
</dbReference>
<feature type="transmembrane region" description="Helical" evidence="2">
    <location>
        <begin position="47"/>
        <end position="66"/>
    </location>
</feature>
<dbReference type="SUPFAM" id="SSF53335">
    <property type="entry name" value="S-adenosyl-L-methionine-dependent methyltransferases"/>
    <property type="match status" value="1"/>
</dbReference>
<keyword evidence="2" id="KW-1133">Transmembrane helix</keyword>
<feature type="transmembrane region" description="Helical" evidence="2">
    <location>
        <begin position="12"/>
        <end position="35"/>
    </location>
</feature>
<dbReference type="InterPro" id="IPR036291">
    <property type="entry name" value="NAD(P)-bd_dom_sf"/>
</dbReference>
<dbReference type="PANTHER" id="PTHR43318:SF1">
    <property type="entry name" value="POLYSACCHARIDE BIOSYNTHESIS PROTEIN EPSC-RELATED"/>
    <property type="match status" value="1"/>
</dbReference>
<dbReference type="EMBL" id="AMZN01000051">
    <property type="protein sequence ID" value="ELR70622.1"/>
    <property type="molecule type" value="Genomic_DNA"/>
</dbReference>
<dbReference type="eggNOG" id="COG1086">
    <property type="taxonomic scope" value="Bacteria"/>
</dbReference>
<keyword evidence="5" id="KW-1185">Reference proteome</keyword>
<evidence type="ECO:0000256" key="2">
    <source>
        <dbReference type="SAM" id="Phobius"/>
    </source>
</evidence>
<evidence type="ECO:0000256" key="1">
    <source>
        <dbReference type="ARBA" id="ARBA00007430"/>
    </source>
</evidence>
<evidence type="ECO:0000313" key="4">
    <source>
        <dbReference type="EMBL" id="ELR70622.1"/>
    </source>
</evidence>
<dbReference type="Proteomes" id="UP000011135">
    <property type="component" value="Unassembled WGS sequence"/>
</dbReference>
<evidence type="ECO:0000313" key="5">
    <source>
        <dbReference type="Proteomes" id="UP000011135"/>
    </source>
</evidence>